<evidence type="ECO:0000313" key="3">
    <source>
        <dbReference type="Proteomes" id="UP000000546"/>
    </source>
</evidence>
<protein>
    <submittedName>
        <fullName evidence="2">Uncharacterized protein</fullName>
    </submittedName>
</protein>
<dbReference type="KEGG" id="par:Psyc_0412"/>
<dbReference type="HOGENOM" id="CLU_2059438_0_0_6"/>
<reference evidence="2 3" key="1">
    <citation type="journal article" date="2010" name="Appl. Environ. Microbiol.">
        <title>The genome sequence of Psychrobacter arcticus 273-4, a psychroactive Siberian permafrost bacterium, reveals mechanisms for adaptation to low-temperature growth.</title>
        <authorList>
            <person name="Ayala-del-Rio H.L."/>
            <person name="Chain P.S."/>
            <person name="Grzymski J.J."/>
            <person name="Ponder M.A."/>
            <person name="Ivanova N."/>
            <person name="Bergholz P.W."/>
            <person name="Di Bartolo G."/>
            <person name="Hauser L."/>
            <person name="Land M."/>
            <person name="Bakermans C."/>
            <person name="Rodrigues D."/>
            <person name="Klappenbach J."/>
            <person name="Zarka D."/>
            <person name="Larimer F."/>
            <person name="Richardson P."/>
            <person name="Murray A."/>
            <person name="Thomashow M."/>
            <person name="Tiedje J.M."/>
        </authorList>
    </citation>
    <scope>NUCLEOTIDE SEQUENCE [LARGE SCALE GENOMIC DNA]</scope>
    <source>
        <strain evidence="3">DSM 17307 / VKM B-2377 / 273-4</strain>
    </source>
</reference>
<keyword evidence="1" id="KW-0812">Transmembrane</keyword>
<dbReference type="AlphaFoldDB" id="Q4FUN1"/>
<evidence type="ECO:0000313" key="2">
    <source>
        <dbReference type="EMBL" id="AAZ18277.1"/>
    </source>
</evidence>
<feature type="transmembrane region" description="Helical" evidence="1">
    <location>
        <begin position="6"/>
        <end position="22"/>
    </location>
</feature>
<organism evidence="2 3">
    <name type="scientific">Psychrobacter arcticus (strain DSM 17307 / VKM B-2377 / 273-4)</name>
    <dbReference type="NCBI Taxonomy" id="259536"/>
    <lineage>
        <taxon>Bacteria</taxon>
        <taxon>Pseudomonadati</taxon>
        <taxon>Pseudomonadota</taxon>
        <taxon>Gammaproteobacteria</taxon>
        <taxon>Moraxellales</taxon>
        <taxon>Moraxellaceae</taxon>
        <taxon>Psychrobacter</taxon>
    </lineage>
</organism>
<proteinExistence type="predicted"/>
<dbReference type="OrthoDB" id="6658263at2"/>
<gene>
    <name evidence="2" type="ordered locus">Psyc_0412</name>
</gene>
<sequence>MIDGIWWLVILIAVVIGLWLFAKSRSPNNLHDIKSKDKKKPINDALQKTAKMIKQYFPDYGVTRKGSHLLINRQNTKIAMITIDPKLAASQRRLGDIPVFNYHRVPSRTQLDANLQEAE</sequence>
<accession>Q4FUN1</accession>
<keyword evidence="3" id="KW-1185">Reference proteome</keyword>
<name>Q4FUN1_PSYA2</name>
<keyword evidence="1" id="KW-1133">Transmembrane helix</keyword>
<dbReference type="Proteomes" id="UP000000546">
    <property type="component" value="Chromosome"/>
</dbReference>
<keyword evidence="1" id="KW-0472">Membrane</keyword>
<dbReference type="RefSeq" id="WP_011279714.1">
    <property type="nucleotide sequence ID" value="NC_007204.1"/>
</dbReference>
<dbReference type="EMBL" id="CP000082">
    <property type="protein sequence ID" value="AAZ18277.1"/>
    <property type="molecule type" value="Genomic_DNA"/>
</dbReference>
<evidence type="ECO:0000256" key="1">
    <source>
        <dbReference type="SAM" id="Phobius"/>
    </source>
</evidence>